<accession>A0ABW4ANJ5</accession>
<evidence type="ECO:0000313" key="1">
    <source>
        <dbReference type="EMBL" id="MFD1372235.1"/>
    </source>
</evidence>
<proteinExistence type="predicted"/>
<dbReference type="RefSeq" id="WP_317796327.1">
    <property type="nucleotide sequence ID" value="NZ_AP028461.1"/>
</dbReference>
<name>A0ABW4ANJ5_9ACTN</name>
<gene>
    <name evidence="1" type="ORF">ACFQ5G_43525</name>
</gene>
<dbReference type="EMBL" id="JBHTMK010000055">
    <property type="protein sequence ID" value="MFD1372235.1"/>
    <property type="molecule type" value="Genomic_DNA"/>
</dbReference>
<reference evidence="2" key="1">
    <citation type="journal article" date="2019" name="Int. J. Syst. Evol. Microbiol.">
        <title>The Global Catalogue of Microorganisms (GCM) 10K type strain sequencing project: providing services to taxonomists for standard genome sequencing and annotation.</title>
        <authorList>
            <consortium name="The Broad Institute Genomics Platform"/>
            <consortium name="The Broad Institute Genome Sequencing Center for Infectious Disease"/>
            <person name="Wu L."/>
            <person name="Ma J."/>
        </authorList>
    </citation>
    <scope>NUCLEOTIDE SEQUENCE [LARGE SCALE GENOMIC DNA]</scope>
    <source>
        <strain evidence="2">CCM 7526</strain>
    </source>
</reference>
<sequence>MPGDRADEDVHDAEDPDLPFNHWFEGFAVEVAVPGKLDFADRLGRRCEALAAEIVDGLLARDSKDRWQRFTRRLATMLLDAYWHDPDDEVWTEEDPDRPFAVWVAEHLDWPAHTVPMGQLGIDCREAAYDLVTRLREGSYRNEFVAILAFVLYCAYVDDNWVEVPRPFP</sequence>
<evidence type="ECO:0000313" key="2">
    <source>
        <dbReference type="Proteomes" id="UP001597183"/>
    </source>
</evidence>
<protein>
    <submittedName>
        <fullName evidence="1">Uncharacterized protein</fullName>
    </submittedName>
</protein>
<organism evidence="1 2">
    <name type="scientific">Actinoplanes sichuanensis</name>
    <dbReference type="NCBI Taxonomy" id="512349"/>
    <lineage>
        <taxon>Bacteria</taxon>
        <taxon>Bacillati</taxon>
        <taxon>Actinomycetota</taxon>
        <taxon>Actinomycetes</taxon>
        <taxon>Micromonosporales</taxon>
        <taxon>Micromonosporaceae</taxon>
        <taxon>Actinoplanes</taxon>
    </lineage>
</organism>
<keyword evidence="2" id="KW-1185">Reference proteome</keyword>
<comment type="caution">
    <text evidence="1">The sequence shown here is derived from an EMBL/GenBank/DDBJ whole genome shotgun (WGS) entry which is preliminary data.</text>
</comment>
<dbReference type="Proteomes" id="UP001597183">
    <property type="component" value="Unassembled WGS sequence"/>
</dbReference>